<name>A0AAW6BUE7_9GAMM</name>
<sequence>MNKQLYRIIFNQARQMWMVVAEIARAGRGRTGRRAHRPSSPQHRCRLTALRFGLLLALGGISLTAQAAIVADGQAPGRQQPTIIRSANGSPQVNIQTPGADGVSHNTYRQFDVDKQGVILNNSHQATQTQLGGMVAGNPWLAKGDASVILNEVNSHDPSRLNGWIEVAGHKAEVIIANPSGITCNGCGFINAHRTTLTTGQALMERGRLKGFDVNQGEVRIDGHGMDSTQQSYTDIIARSVAINAKLHAQDLKVTTGRNIVDATHQQIEKKSADNKKSPEFALDVAALGGMYAHKIRLIGTEAGVGVHNAGNIGATAGEVHITAEGWIGNSGTINGRDALQLTSSSDVTNAGKLLSQSTVNLHTKGGLDNQGRVEARSDATVTAGTIHSSHDSVWAAGLDDNGNTTRPGSLTLTAQHVQAKGKNLATNTLAIHSQQIDLSDSQTAAGQIQLTAGQAGISTARASVNADRLTAKTPGQFNNDGGQLVAREIHLTTPDLSNQQGKINQTGTGELAFHTR</sequence>
<comment type="caution">
    <text evidence="3">The sequence shown here is derived from an EMBL/GenBank/DDBJ whole genome shotgun (WGS) entry which is preliminary data.</text>
</comment>
<dbReference type="EMBL" id="JAQMFO010000131">
    <property type="protein sequence ID" value="MDB6375290.1"/>
    <property type="molecule type" value="Genomic_DNA"/>
</dbReference>
<dbReference type="AlphaFoldDB" id="A0AAW6BUE7"/>
<evidence type="ECO:0000256" key="1">
    <source>
        <dbReference type="SAM" id="MobiDB-lite"/>
    </source>
</evidence>
<dbReference type="Pfam" id="PF05860">
    <property type="entry name" value="TPS"/>
    <property type="match status" value="1"/>
</dbReference>
<organism evidence="3 4">
    <name type="scientific">Photorhabdus bodei</name>
    <dbReference type="NCBI Taxonomy" id="2029681"/>
    <lineage>
        <taxon>Bacteria</taxon>
        <taxon>Pseudomonadati</taxon>
        <taxon>Pseudomonadota</taxon>
        <taxon>Gammaproteobacteria</taxon>
        <taxon>Enterobacterales</taxon>
        <taxon>Morganellaceae</taxon>
        <taxon>Photorhabdus</taxon>
    </lineage>
</organism>
<reference evidence="3" key="1">
    <citation type="submission" date="2023-01" db="EMBL/GenBank/DDBJ databases">
        <title>Genome sequencing of Photorhabdus bodei 09-20.</title>
        <authorList>
            <person name="Kalindamar S."/>
            <person name="Kumru S."/>
        </authorList>
    </citation>
    <scope>NUCLEOTIDE SEQUENCE</scope>
    <source>
        <strain evidence="3">09-20</strain>
    </source>
</reference>
<gene>
    <name evidence="3" type="ORF">PH362_26305</name>
</gene>
<dbReference type="InterPro" id="IPR008638">
    <property type="entry name" value="FhaB/CdiA-like_TPS"/>
</dbReference>
<feature type="domain" description="Filamentous haemagglutinin FhaB/tRNA nuclease CdiA-like TPS" evidence="2">
    <location>
        <begin position="87"/>
        <end position="207"/>
    </location>
</feature>
<dbReference type="NCBIfam" id="TIGR01901">
    <property type="entry name" value="adhes_NPXG"/>
    <property type="match status" value="1"/>
</dbReference>
<dbReference type="SMART" id="SM00912">
    <property type="entry name" value="Haemagg_act"/>
    <property type="match status" value="1"/>
</dbReference>
<evidence type="ECO:0000259" key="2">
    <source>
        <dbReference type="SMART" id="SM00912"/>
    </source>
</evidence>
<dbReference type="Pfam" id="PF13018">
    <property type="entry name" value="ESPR"/>
    <property type="match status" value="1"/>
</dbReference>
<feature type="region of interest" description="Disordered" evidence="1">
    <location>
        <begin position="498"/>
        <end position="517"/>
    </location>
</feature>
<dbReference type="InterPro" id="IPR011050">
    <property type="entry name" value="Pectin_lyase_fold/virulence"/>
</dbReference>
<accession>A0AAW6BUE7</accession>
<dbReference type="Gene3D" id="2.160.20.10">
    <property type="entry name" value="Single-stranded right-handed beta-helix, Pectin lyase-like"/>
    <property type="match status" value="1"/>
</dbReference>
<protein>
    <submittedName>
        <fullName evidence="3">Filamentous hemagglutinin N-terminal domain-containing protein</fullName>
    </submittedName>
</protein>
<dbReference type="SUPFAM" id="SSF51126">
    <property type="entry name" value="Pectin lyase-like"/>
    <property type="match status" value="1"/>
</dbReference>
<feature type="compositionally biased region" description="Polar residues" evidence="1">
    <location>
        <begin position="498"/>
        <end position="509"/>
    </location>
</feature>
<evidence type="ECO:0000313" key="4">
    <source>
        <dbReference type="Proteomes" id="UP001212996"/>
    </source>
</evidence>
<feature type="non-terminal residue" evidence="3">
    <location>
        <position position="517"/>
    </location>
</feature>
<dbReference type="Proteomes" id="UP001212996">
    <property type="component" value="Unassembled WGS sequence"/>
</dbReference>
<dbReference type="RefSeq" id="WP_271868361.1">
    <property type="nucleotide sequence ID" value="NZ_JAQMFO010000131.1"/>
</dbReference>
<proteinExistence type="predicted"/>
<dbReference type="InterPro" id="IPR024973">
    <property type="entry name" value="ESPR"/>
</dbReference>
<evidence type="ECO:0000313" key="3">
    <source>
        <dbReference type="EMBL" id="MDB6375290.1"/>
    </source>
</evidence>
<dbReference type="InterPro" id="IPR012334">
    <property type="entry name" value="Pectin_lyas_fold"/>
</dbReference>